<sequence length="245" mass="28379">MASPDDEKRGRFYMNAPHKNSDNIRGVLSSYSFSMPLTESKDVDDEINEIAHGHGIQRWHSALEMLEDIYFALTNMNEKVSVHHSKCLTRLGKCIIEVKKAADEVISTLSVIPSTSKQVVHEEIIDKVPDQQFKCSFSNEKYHQEQLQEDDINILPPVAPLPDVKVYKKKLSPKKNPHKQKQFQSLRDEDMRLLAQLHAEFHEKKESFKILRQRVQAAEVLAKNHVDEKKATLQQLQRLRNQIDF</sequence>
<proteinExistence type="predicted"/>
<dbReference type="EMBL" id="JNBS01000435">
    <property type="protein sequence ID" value="OQS05644.1"/>
    <property type="molecule type" value="Genomic_DNA"/>
</dbReference>
<dbReference type="Proteomes" id="UP000243217">
    <property type="component" value="Unassembled WGS sequence"/>
</dbReference>
<dbReference type="AlphaFoldDB" id="A0A1W0A5S6"/>
<comment type="caution">
    <text evidence="1">The sequence shown here is derived from an EMBL/GenBank/DDBJ whole genome shotgun (WGS) entry which is preliminary data.</text>
</comment>
<accession>A0A1W0A5S6</accession>
<evidence type="ECO:0000313" key="1">
    <source>
        <dbReference type="EMBL" id="OQS05644.1"/>
    </source>
</evidence>
<reference evidence="1 2" key="1">
    <citation type="journal article" date="2014" name="Genome Biol. Evol.">
        <title>The secreted proteins of Achlya hypogyna and Thraustotheca clavata identify the ancestral oomycete secretome and reveal gene acquisitions by horizontal gene transfer.</title>
        <authorList>
            <person name="Misner I."/>
            <person name="Blouin N."/>
            <person name="Leonard G."/>
            <person name="Richards T.A."/>
            <person name="Lane C.E."/>
        </authorList>
    </citation>
    <scope>NUCLEOTIDE SEQUENCE [LARGE SCALE GENOMIC DNA]</scope>
    <source>
        <strain evidence="1 2">ATCC 34112</strain>
    </source>
</reference>
<name>A0A1W0A5S6_9STRA</name>
<evidence type="ECO:0000313" key="2">
    <source>
        <dbReference type="Proteomes" id="UP000243217"/>
    </source>
</evidence>
<keyword evidence="2" id="KW-1185">Reference proteome</keyword>
<gene>
    <name evidence="1" type="ORF">THRCLA_20563</name>
</gene>
<protein>
    <submittedName>
        <fullName evidence="1">Uncharacterized protein</fullName>
    </submittedName>
</protein>
<organism evidence="1 2">
    <name type="scientific">Thraustotheca clavata</name>
    <dbReference type="NCBI Taxonomy" id="74557"/>
    <lineage>
        <taxon>Eukaryota</taxon>
        <taxon>Sar</taxon>
        <taxon>Stramenopiles</taxon>
        <taxon>Oomycota</taxon>
        <taxon>Saprolegniomycetes</taxon>
        <taxon>Saprolegniales</taxon>
        <taxon>Achlyaceae</taxon>
        <taxon>Thraustotheca</taxon>
    </lineage>
</organism>
<dbReference type="OrthoDB" id="69176at2759"/>